<dbReference type="Pfam" id="PF00179">
    <property type="entry name" value="UQ_con"/>
    <property type="match status" value="1"/>
</dbReference>
<dbReference type="PROSITE" id="PS50127">
    <property type="entry name" value="UBC_2"/>
    <property type="match status" value="1"/>
</dbReference>
<dbReference type="Gene3D" id="3.10.110.10">
    <property type="entry name" value="Ubiquitin Conjugating Enzyme"/>
    <property type="match status" value="1"/>
</dbReference>
<evidence type="ECO:0000256" key="5">
    <source>
        <dbReference type="PROSITE-ProRule" id="PRU10133"/>
    </source>
</evidence>
<dbReference type="GO" id="GO:0004842">
    <property type="term" value="F:ubiquitin-protein transferase activity"/>
    <property type="evidence" value="ECO:0007669"/>
    <property type="project" value="UniProtKB-ARBA"/>
</dbReference>
<keyword evidence="4 6" id="KW-0067">ATP-binding</keyword>
<proteinExistence type="inferred from homology"/>
<dbReference type="AlphaFoldDB" id="A0A0F7UQJ6"/>
<evidence type="ECO:0000256" key="4">
    <source>
        <dbReference type="ARBA" id="ARBA00022840"/>
    </source>
</evidence>
<evidence type="ECO:0000259" key="7">
    <source>
        <dbReference type="PROSITE" id="PS50127"/>
    </source>
</evidence>
<dbReference type="CDD" id="cd23792">
    <property type="entry name" value="UBCc_UBE2D"/>
    <property type="match status" value="1"/>
</dbReference>
<evidence type="ECO:0000256" key="6">
    <source>
        <dbReference type="RuleBase" id="RU362109"/>
    </source>
</evidence>
<accession>A0A0F7UQJ6</accession>
<comment type="similarity">
    <text evidence="6">Belongs to the ubiquitin-conjugating enzyme family.</text>
</comment>
<dbReference type="InterPro" id="IPR000608">
    <property type="entry name" value="UBC"/>
</dbReference>
<evidence type="ECO:0000256" key="3">
    <source>
        <dbReference type="ARBA" id="ARBA00022786"/>
    </source>
</evidence>
<dbReference type="SUPFAM" id="SSF54495">
    <property type="entry name" value="UBC-like"/>
    <property type="match status" value="1"/>
</dbReference>
<reference evidence="8" key="1">
    <citation type="journal article" date="2015" name="PLoS ONE">
        <title>Comprehensive Evaluation of Toxoplasma gondii VEG and Neospora caninum LIV Genomes with Tachyzoite Stage Transcriptome and Proteome Defines Novel Transcript Features.</title>
        <authorList>
            <person name="Ramaprasad A."/>
            <person name="Mourier T."/>
            <person name="Naeem R."/>
            <person name="Malas T.B."/>
            <person name="Moussa E."/>
            <person name="Panigrahi A."/>
            <person name="Vermont S.J."/>
            <person name="Otto T.D."/>
            <person name="Wastling J."/>
            <person name="Pain A."/>
        </authorList>
    </citation>
    <scope>NUCLEOTIDE SEQUENCE</scope>
    <source>
        <strain evidence="8">VEG</strain>
    </source>
</reference>
<dbReference type="InterPro" id="IPR016135">
    <property type="entry name" value="UBQ-conjugating_enzyme/RWD"/>
</dbReference>
<dbReference type="InterPro" id="IPR023313">
    <property type="entry name" value="UBQ-conjugating_AS"/>
</dbReference>
<dbReference type="EMBL" id="LN714493">
    <property type="protein sequence ID" value="CEL72475.1"/>
    <property type="molecule type" value="Genomic_DNA"/>
</dbReference>
<evidence type="ECO:0000256" key="2">
    <source>
        <dbReference type="ARBA" id="ARBA00022741"/>
    </source>
</evidence>
<dbReference type="FunFam" id="3.10.110.10:FF:000010">
    <property type="entry name" value="Ubiquitin-conjugating enzyme E2-16 kDa"/>
    <property type="match status" value="1"/>
</dbReference>
<organism evidence="8">
    <name type="scientific">Toxoplasma gondii (strain ATCC 50861 / VEG)</name>
    <dbReference type="NCBI Taxonomy" id="432359"/>
    <lineage>
        <taxon>Eukaryota</taxon>
        <taxon>Sar</taxon>
        <taxon>Alveolata</taxon>
        <taxon>Apicomplexa</taxon>
        <taxon>Conoidasida</taxon>
        <taxon>Coccidia</taxon>
        <taxon>Eucoccidiorida</taxon>
        <taxon>Eimeriorina</taxon>
        <taxon>Sarcocystidae</taxon>
        <taxon>Toxoplasma</taxon>
    </lineage>
</organism>
<dbReference type="SMART" id="SM00212">
    <property type="entry name" value="UBCc"/>
    <property type="match status" value="1"/>
</dbReference>
<dbReference type="PROSITE" id="PS00183">
    <property type="entry name" value="UBC_1"/>
    <property type="match status" value="1"/>
</dbReference>
<sequence length="381" mass="42625">MSNSRRATRCWLKSLVPPGRRQPPPSLSSRFEERVRLCSGNPSVFHDFPSLSTSYSFHLCKAKQVSLSTLQMKHLTALTARTLSSAAIRGRHGEREVGRTNPPPPSAFFTDISTAFHAFRLAFFSTFLPSPSSQLAGLPASPNLPGRPRIRSRPRRRRRVPNCFYRSKEPPSRQVVVSLVQSPLKQKGLPFASLPPLTGILVSRLSVFLWTAAKVHPASSPRLRSIHTDTEVSTMALKRINKELNDLSKDPPTNCSAGPVGDDMFHWQATIMGPEDSPYSGGVFFLNIHFPSDYPFKPPKVNFTTKIYHPNINSQGAICLDILKDQWSPALTISKVLLSISSLLTDPNPDDPLVPEIAHLYKSDRMRYDQTAREWSQKYAQ</sequence>
<protein>
    <submittedName>
        <fullName evidence="8">Ubiquitin-conjugating enzyme domain-containing protein</fullName>
    </submittedName>
</protein>
<dbReference type="PANTHER" id="PTHR24068">
    <property type="entry name" value="UBIQUITIN-CONJUGATING ENZYME E2"/>
    <property type="match status" value="1"/>
</dbReference>
<feature type="domain" description="UBC core" evidence="7">
    <location>
        <begin position="235"/>
        <end position="381"/>
    </location>
</feature>
<keyword evidence="2 6" id="KW-0547">Nucleotide-binding</keyword>
<feature type="active site" description="Glycyl thioester intermediate" evidence="5">
    <location>
        <position position="319"/>
    </location>
</feature>
<keyword evidence="3 6" id="KW-0833">Ubl conjugation pathway</keyword>
<gene>
    <name evidence="8" type="ORF">BN1205_010970</name>
</gene>
<name>A0A0F7UQJ6_TOXGV</name>
<dbReference type="GO" id="GO:0005524">
    <property type="term" value="F:ATP binding"/>
    <property type="evidence" value="ECO:0007669"/>
    <property type="project" value="UniProtKB-UniRule"/>
</dbReference>
<keyword evidence="1" id="KW-0808">Transferase</keyword>
<evidence type="ECO:0000256" key="1">
    <source>
        <dbReference type="ARBA" id="ARBA00022679"/>
    </source>
</evidence>
<evidence type="ECO:0000313" key="8">
    <source>
        <dbReference type="EMBL" id="CEL72475.1"/>
    </source>
</evidence>